<comment type="caution">
    <text evidence="1">The sequence shown here is derived from an EMBL/GenBank/DDBJ whole genome shotgun (WGS) entry which is preliminary data.</text>
</comment>
<proteinExistence type="predicted"/>
<organism evidence="1 2">
    <name type="scientific">Symbiodinium necroappetens</name>
    <dbReference type="NCBI Taxonomy" id="1628268"/>
    <lineage>
        <taxon>Eukaryota</taxon>
        <taxon>Sar</taxon>
        <taxon>Alveolata</taxon>
        <taxon>Dinophyceae</taxon>
        <taxon>Suessiales</taxon>
        <taxon>Symbiodiniaceae</taxon>
        <taxon>Symbiodinium</taxon>
    </lineage>
</organism>
<keyword evidence="2" id="KW-1185">Reference proteome</keyword>
<protein>
    <submittedName>
        <fullName evidence="1">Uncharacterized protein</fullName>
    </submittedName>
</protein>
<dbReference type="Proteomes" id="UP000601435">
    <property type="component" value="Unassembled WGS sequence"/>
</dbReference>
<reference evidence="1" key="1">
    <citation type="submission" date="2021-02" db="EMBL/GenBank/DDBJ databases">
        <authorList>
            <person name="Dougan E. K."/>
            <person name="Rhodes N."/>
            <person name="Thang M."/>
            <person name="Chan C."/>
        </authorList>
    </citation>
    <scope>NUCLEOTIDE SEQUENCE</scope>
</reference>
<evidence type="ECO:0000313" key="1">
    <source>
        <dbReference type="EMBL" id="CAE7812327.1"/>
    </source>
</evidence>
<gene>
    <name evidence="1" type="ORF">SNEC2469_LOCUS24078</name>
</gene>
<name>A0A812Z6I2_9DINO</name>
<accession>A0A812Z6I2</accession>
<dbReference type="AlphaFoldDB" id="A0A812Z6I2"/>
<sequence length="59" mass="6904">MYLISEMRRHQRNAMRFQENVRTLWYALNGPYGDAAVTLAEVDSETEAAVLMRYHARPC</sequence>
<dbReference type="EMBL" id="CAJNJA010045808">
    <property type="protein sequence ID" value="CAE7812327.1"/>
    <property type="molecule type" value="Genomic_DNA"/>
</dbReference>
<evidence type="ECO:0000313" key="2">
    <source>
        <dbReference type="Proteomes" id="UP000601435"/>
    </source>
</evidence>